<keyword evidence="2" id="KW-1185">Reference proteome</keyword>
<evidence type="ECO:0000313" key="1">
    <source>
        <dbReference type="EMBL" id="KIA94742.1"/>
    </source>
</evidence>
<sequence length="363" mass="42190">MKKINASININDKKYSSYLKNNAWTLCLGAGICQGILPNWFELTRRVINSTFKYNWDAFTFKTITESIPFSLDGWLQACQNHLVSNGSTIEDFYSILEQSLYYELVEKAKVKKLEKELKIFLNNPKRLTKSQLLPLCDFFDSEYQRTTILQLKDILLNKDRRITRPAEIITFNADPLLSSLLIIYAVKLGYEETGIYNFQYEEYIKVTRPFETGVKKIPIYHLHGSIAPPQLDSFLSKKEARDNLVFAEGAYTKIAGTMLSWAQNMFLHFAINRKMVFLGLSMSDPNIRRWLSWTTENMKAQLEIYTKSNPDFTKHLWITRINKNSELNVVLEASLKHMSVKPGWINNWNELELGLLNLMGKH</sequence>
<dbReference type="Pfam" id="PF13289">
    <property type="entry name" value="SIR2_2"/>
    <property type="match status" value="1"/>
</dbReference>
<gene>
    <name evidence="1" type="ORF">OC25_08750</name>
</gene>
<proteinExistence type="predicted"/>
<dbReference type="OrthoDB" id="1688888at2"/>
<comment type="caution">
    <text evidence="1">The sequence shown here is derived from an EMBL/GenBank/DDBJ whole genome shotgun (WGS) entry which is preliminary data.</text>
</comment>
<reference evidence="1 2" key="1">
    <citation type="submission" date="2014-10" db="EMBL/GenBank/DDBJ databases">
        <title>Pedobacter Kyungheensis.</title>
        <authorList>
            <person name="Anderson B.M."/>
            <person name="Newman J.D."/>
        </authorList>
    </citation>
    <scope>NUCLEOTIDE SEQUENCE [LARGE SCALE GENOMIC DNA]</scope>
    <source>
        <strain evidence="1 2">KACC 16221</strain>
    </source>
</reference>
<evidence type="ECO:0000313" key="2">
    <source>
        <dbReference type="Proteomes" id="UP000031246"/>
    </source>
</evidence>
<protein>
    <submittedName>
        <fullName evidence="1">Uncharacterized protein</fullName>
    </submittedName>
</protein>
<accession>A0A0C1FP74</accession>
<dbReference type="EMBL" id="JSYN01000008">
    <property type="protein sequence ID" value="KIA94742.1"/>
    <property type="molecule type" value="Genomic_DNA"/>
</dbReference>
<organism evidence="1 2">
    <name type="scientific">Pedobacter kyungheensis</name>
    <dbReference type="NCBI Taxonomy" id="1069985"/>
    <lineage>
        <taxon>Bacteria</taxon>
        <taxon>Pseudomonadati</taxon>
        <taxon>Bacteroidota</taxon>
        <taxon>Sphingobacteriia</taxon>
        <taxon>Sphingobacteriales</taxon>
        <taxon>Sphingobacteriaceae</taxon>
        <taxon>Pedobacter</taxon>
    </lineage>
</organism>
<dbReference type="RefSeq" id="WP_039474466.1">
    <property type="nucleotide sequence ID" value="NZ_JSYN01000008.1"/>
</dbReference>
<dbReference type="Proteomes" id="UP000031246">
    <property type="component" value="Unassembled WGS sequence"/>
</dbReference>
<name>A0A0C1FP74_9SPHI</name>
<dbReference type="AlphaFoldDB" id="A0A0C1FP74"/>